<proteinExistence type="predicted"/>
<keyword evidence="2" id="KW-1185">Reference proteome</keyword>
<evidence type="ECO:0000313" key="1">
    <source>
        <dbReference type="EMBL" id="MCS4488391.1"/>
    </source>
</evidence>
<dbReference type="Proteomes" id="UP001206548">
    <property type="component" value="Unassembled WGS sequence"/>
</dbReference>
<gene>
    <name evidence="1" type="ORF">NXS10_05395</name>
</gene>
<evidence type="ECO:0000313" key="2">
    <source>
        <dbReference type="Proteomes" id="UP001206548"/>
    </source>
</evidence>
<dbReference type="EMBL" id="JANUXX010000005">
    <property type="protein sequence ID" value="MCS4488391.1"/>
    <property type="molecule type" value="Genomic_DNA"/>
</dbReference>
<sequence length="47" mass="5526">MVEILKSLQEHDLAIVIMVVGLAREARLRHKQVLQHKLEVMKLSHRK</sequence>
<reference evidence="1 2" key="1">
    <citation type="journal article" date="2023" name="Int. J. Syst. Evol. Microbiol.">
        <title>Streptococcus sciuri sp. nov., Staphylococcus marylandisciuri sp. nov. and Staphylococcus americanisciuri sp. nov., isolated from faeces of eastern grey squirrel (Sciurus carolinensis).</title>
        <authorList>
            <person name="Volokhov D.V."/>
            <person name="Zagorodnyaya T.A."/>
            <person name="Furtak V.A."/>
            <person name="Nattanmai G."/>
            <person name="Randall L."/>
            <person name="Jose S."/>
            <person name="Gao Y."/>
            <person name="Eisenberg T."/>
            <person name="Delmonte P."/>
            <person name="Blom J."/>
            <person name="Mitchell K.K."/>
        </authorList>
    </citation>
    <scope>NUCLEOTIDE SEQUENCE [LARGE SCALE GENOMIC DNA]</scope>
    <source>
        <strain evidence="1 2">SQ9-PEA</strain>
    </source>
</reference>
<comment type="caution">
    <text evidence="1">The sequence shown here is derived from an EMBL/GenBank/DDBJ whole genome shotgun (WGS) entry which is preliminary data.</text>
</comment>
<protein>
    <submittedName>
        <fullName evidence="1">Uncharacterized protein</fullName>
    </submittedName>
</protein>
<organism evidence="1 2">
    <name type="scientific">Streptococcus sciuri</name>
    <dbReference type="NCBI Taxonomy" id="2973939"/>
    <lineage>
        <taxon>Bacteria</taxon>
        <taxon>Bacillati</taxon>
        <taxon>Bacillota</taxon>
        <taxon>Bacilli</taxon>
        <taxon>Lactobacillales</taxon>
        <taxon>Streptococcaceae</taxon>
        <taxon>Streptococcus</taxon>
    </lineage>
</organism>
<name>A0ABT2F7E3_9STRE</name>
<dbReference type="RefSeq" id="WP_259138514.1">
    <property type="nucleotide sequence ID" value="NZ_JANUXX010000005.1"/>
</dbReference>
<accession>A0ABT2F7E3</accession>